<gene>
    <name evidence="1" type="ORF">CBYS24578_00015019</name>
</gene>
<dbReference type="Proteomes" id="UP000754883">
    <property type="component" value="Unassembled WGS sequence"/>
</dbReference>
<proteinExistence type="predicted"/>
<dbReference type="AlphaFoldDB" id="A0A9N9UHJ5"/>
<sequence length="202" mass="22012">MAIASQLPKDCQTTIWVSTSLEMPRARIGQVPGQVPGQRRAGSVPMIQPRLGPYILINAAGLDARTLADIKHSKVQPIRLQSAIFKYPTYREGYGRGDNYYTTAFSHLDGEVYFGGANKPGSDDINAYDDKRQMKQPDVLPSTDLKKAGLVPDHATWVSCKIRKDGGVRVEAATVGGQKVIHAYGQHAGGYTFSYGKAFSPI</sequence>
<comment type="caution">
    <text evidence="1">The sequence shown here is derived from an EMBL/GenBank/DDBJ whole genome shotgun (WGS) entry which is preliminary data.</text>
</comment>
<organism evidence="1 2">
    <name type="scientific">Clonostachys byssicola</name>
    <dbReference type="NCBI Taxonomy" id="160290"/>
    <lineage>
        <taxon>Eukaryota</taxon>
        <taxon>Fungi</taxon>
        <taxon>Dikarya</taxon>
        <taxon>Ascomycota</taxon>
        <taxon>Pezizomycotina</taxon>
        <taxon>Sordariomycetes</taxon>
        <taxon>Hypocreomycetidae</taxon>
        <taxon>Hypocreales</taxon>
        <taxon>Bionectriaceae</taxon>
        <taxon>Clonostachys</taxon>
    </lineage>
</organism>
<name>A0A9N9UHJ5_9HYPO</name>
<reference evidence="2" key="1">
    <citation type="submission" date="2019-06" db="EMBL/GenBank/DDBJ databases">
        <authorList>
            <person name="Broberg M."/>
        </authorList>
    </citation>
    <scope>NUCLEOTIDE SEQUENCE [LARGE SCALE GENOMIC DNA]</scope>
</reference>
<reference evidence="1 2" key="2">
    <citation type="submission" date="2021-10" db="EMBL/GenBank/DDBJ databases">
        <authorList>
            <person name="Piombo E."/>
        </authorList>
    </citation>
    <scope>NUCLEOTIDE SEQUENCE [LARGE SCALE GENOMIC DNA]</scope>
</reference>
<protein>
    <submittedName>
        <fullName evidence="1">Uncharacterized protein</fullName>
    </submittedName>
</protein>
<dbReference type="OrthoDB" id="2015447at2759"/>
<keyword evidence="2" id="KW-1185">Reference proteome</keyword>
<dbReference type="EMBL" id="CABFNO020001436">
    <property type="protein sequence ID" value="CAG9987791.1"/>
    <property type="molecule type" value="Genomic_DNA"/>
</dbReference>
<accession>A0A9N9UHJ5</accession>
<evidence type="ECO:0000313" key="1">
    <source>
        <dbReference type="EMBL" id="CAG9987791.1"/>
    </source>
</evidence>
<evidence type="ECO:0000313" key="2">
    <source>
        <dbReference type="Proteomes" id="UP000754883"/>
    </source>
</evidence>